<evidence type="ECO:0000313" key="2">
    <source>
        <dbReference type="EMBL" id="MBM7633256.1"/>
    </source>
</evidence>
<organism evidence="2 3">
    <name type="scientific">Geomicrobium sediminis</name>
    <dbReference type="NCBI Taxonomy" id="1347788"/>
    <lineage>
        <taxon>Bacteria</taxon>
        <taxon>Bacillati</taxon>
        <taxon>Bacillota</taxon>
        <taxon>Bacilli</taxon>
        <taxon>Bacillales</taxon>
        <taxon>Geomicrobium</taxon>
    </lineage>
</organism>
<feature type="transmembrane region" description="Helical" evidence="1">
    <location>
        <begin position="104"/>
        <end position="123"/>
    </location>
</feature>
<evidence type="ECO:0008006" key="4">
    <source>
        <dbReference type="Google" id="ProtNLM"/>
    </source>
</evidence>
<evidence type="ECO:0000256" key="1">
    <source>
        <dbReference type="SAM" id="Phobius"/>
    </source>
</evidence>
<keyword evidence="1" id="KW-0472">Membrane</keyword>
<dbReference type="Proteomes" id="UP000741863">
    <property type="component" value="Unassembled WGS sequence"/>
</dbReference>
<feature type="transmembrane region" description="Helical" evidence="1">
    <location>
        <begin position="158"/>
        <end position="177"/>
    </location>
</feature>
<evidence type="ECO:0000313" key="3">
    <source>
        <dbReference type="Proteomes" id="UP000741863"/>
    </source>
</evidence>
<proteinExistence type="predicted"/>
<name>A0ABS2PDP6_9BACL</name>
<gene>
    <name evidence="2" type="ORF">JOD17_002350</name>
</gene>
<feature type="transmembrane region" description="Helical" evidence="1">
    <location>
        <begin position="183"/>
        <end position="206"/>
    </location>
</feature>
<feature type="transmembrane region" description="Helical" evidence="1">
    <location>
        <begin position="50"/>
        <end position="69"/>
    </location>
</feature>
<dbReference type="InterPro" id="IPR046283">
    <property type="entry name" value="DUF6320"/>
</dbReference>
<protein>
    <recommendedName>
        <fullName evidence="4">Zinc ribbon domain-containing protein</fullName>
    </recommendedName>
</protein>
<dbReference type="RefSeq" id="WP_204697851.1">
    <property type="nucleotide sequence ID" value="NZ_JAFBEC010000006.1"/>
</dbReference>
<dbReference type="Pfam" id="PF19845">
    <property type="entry name" value="DUF6320"/>
    <property type="match status" value="1"/>
</dbReference>
<feature type="transmembrane region" description="Helical" evidence="1">
    <location>
        <begin position="129"/>
        <end position="149"/>
    </location>
</feature>
<reference evidence="2 3" key="1">
    <citation type="submission" date="2021-01" db="EMBL/GenBank/DDBJ databases">
        <title>Genomic Encyclopedia of Type Strains, Phase IV (KMG-IV): sequencing the most valuable type-strain genomes for metagenomic binning, comparative biology and taxonomic classification.</title>
        <authorList>
            <person name="Goeker M."/>
        </authorList>
    </citation>
    <scope>NUCLEOTIDE SEQUENCE [LARGE SCALE GENOMIC DNA]</scope>
    <source>
        <strain evidence="2 3">DSM 25540</strain>
    </source>
</reference>
<dbReference type="EMBL" id="JAFBEC010000006">
    <property type="protein sequence ID" value="MBM7633256.1"/>
    <property type="molecule type" value="Genomic_DNA"/>
</dbReference>
<comment type="caution">
    <text evidence="2">The sequence shown here is derived from an EMBL/GenBank/DDBJ whole genome shotgun (WGS) entry which is preliminary data.</text>
</comment>
<accession>A0ABS2PDP6</accession>
<sequence length="219" mass="24942">MEHHCSNCNIYTKQQSCPLCKRQLSSEHEATPNYPVYVSNLARRSFAQRIVLFIAIFIISTCILINLLTTPDELWVFYIIGPVVYVVLLINHTILSRAHVGSKLIFQVIALSAMLVVLDAASGNTRWSIHYVIPFLVTLSTLLVTLVVLRKPMKWREYLGYMLTMVVLGFLPVLLFVSSLSYVLWPSAMTGLYALLTLIGMVLFANKSMKNEIVRRFHF</sequence>
<feature type="transmembrane region" description="Helical" evidence="1">
    <location>
        <begin position="75"/>
        <end position="92"/>
    </location>
</feature>
<keyword evidence="1" id="KW-1133">Transmembrane helix</keyword>
<keyword evidence="1" id="KW-0812">Transmembrane</keyword>
<keyword evidence="3" id="KW-1185">Reference proteome</keyword>